<dbReference type="AlphaFoldDB" id="A0A166S4H2"/>
<evidence type="ECO:0000313" key="1">
    <source>
        <dbReference type="EMBL" id="KZP29010.1"/>
    </source>
</evidence>
<protein>
    <submittedName>
        <fullName evidence="1">Uncharacterized protein</fullName>
    </submittedName>
</protein>
<proteinExistence type="predicted"/>
<accession>A0A166S4H2</accession>
<name>A0A166S4H2_9AGAM</name>
<sequence length="180" mass="20039">MALKPSIMPLFNDYPHLPDYDLGSANCAAPNRSACTDPRAHLVHTKAMFWCRGMHQVCKCTSATVQCASQLQELLRRGVLRRAVAARTASSEDTCLAVYRVIRPVRTRLDLGCSSTTQSRWGRKLKPGSAQARRRLGGFQRSGGTGAFPRRLQGRPPFAVHLHDRRSLIRAEGLPFVRQT</sequence>
<gene>
    <name evidence="1" type="ORF">FIBSPDRAFT_223425</name>
</gene>
<organism evidence="1">
    <name type="scientific">Athelia psychrophila</name>
    <dbReference type="NCBI Taxonomy" id="1759441"/>
    <lineage>
        <taxon>Eukaryota</taxon>
        <taxon>Fungi</taxon>
        <taxon>Dikarya</taxon>
        <taxon>Basidiomycota</taxon>
        <taxon>Agaricomycotina</taxon>
        <taxon>Agaricomycetes</taxon>
        <taxon>Agaricomycetidae</taxon>
        <taxon>Atheliales</taxon>
        <taxon>Atheliaceae</taxon>
        <taxon>Athelia</taxon>
    </lineage>
</organism>
<reference evidence="1" key="1">
    <citation type="journal article" date="2016" name="Mol. Biol. Evol.">
        <title>Comparative Genomics of Early-Diverging Mushroom-Forming Fungi Provides Insights into the Origins of Lignocellulose Decay Capabilities.</title>
        <authorList>
            <person name="Nagy L.G."/>
            <person name="Riley R."/>
            <person name="Tritt A."/>
            <person name="Adam C."/>
            <person name="Daum C."/>
            <person name="Floudas D."/>
            <person name="Sun H."/>
            <person name="Yadav J.S."/>
            <person name="Pangilinan J."/>
            <person name="Larsson K.H."/>
            <person name="Matsuura K."/>
            <person name="Barry K."/>
            <person name="Labutti K."/>
            <person name="Kuo R."/>
            <person name="Ohm R.A."/>
            <person name="Bhattacharya S.S."/>
            <person name="Shirouzu T."/>
            <person name="Yoshinaga Y."/>
            <person name="Martin F.M."/>
            <person name="Grigoriev I.V."/>
            <person name="Hibbett D.S."/>
        </authorList>
    </citation>
    <scope>NUCLEOTIDE SEQUENCE [LARGE SCALE GENOMIC DNA]</scope>
    <source>
        <strain evidence="1">CBS 109695</strain>
    </source>
</reference>
<dbReference type="EMBL" id="KV417500">
    <property type="protein sequence ID" value="KZP29010.1"/>
    <property type="molecule type" value="Genomic_DNA"/>
</dbReference>